<keyword evidence="1 4" id="KW-0808">Transferase</keyword>
<keyword evidence="5" id="KW-1185">Reference proteome</keyword>
<dbReference type="InterPro" id="IPR016181">
    <property type="entry name" value="Acyl_CoA_acyltransferase"/>
</dbReference>
<evidence type="ECO:0000313" key="4">
    <source>
        <dbReference type="EMBL" id="TCC43279.1"/>
    </source>
</evidence>
<dbReference type="SUPFAM" id="SSF55729">
    <property type="entry name" value="Acyl-CoA N-acyltransferases (Nat)"/>
    <property type="match status" value="1"/>
</dbReference>
<dbReference type="PANTHER" id="PTHR43877">
    <property type="entry name" value="AMINOALKYLPHOSPHONATE N-ACETYLTRANSFERASE-RELATED-RELATED"/>
    <property type="match status" value="1"/>
</dbReference>
<sequence length="184" mass="20425">MTRQATRRRAQSLTWPPFPLTERRRDIVSLVTTPPVLLRPITDAEYPSWMERTAASFAAAVGPARGLTPDEALAVAYEETEKHLPEGPATDQQLIWIAVAEDKPVGSLWISTKSNVPFIYGIEVDSGQRGKGYGRAIMLAGEEECRRLGYKQLELNVFGDNTTAIGLYDSLGYAVISQQMRKDL</sequence>
<dbReference type="AlphaFoldDB" id="A0A4R0JAM2"/>
<evidence type="ECO:0000256" key="2">
    <source>
        <dbReference type="ARBA" id="ARBA00023315"/>
    </source>
</evidence>
<comment type="caution">
    <text evidence="4">The sequence shown here is derived from an EMBL/GenBank/DDBJ whole genome shotgun (WGS) entry which is preliminary data.</text>
</comment>
<evidence type="ECO:0000256" key="1">
    <source>
        <dbReference type="ARBA" id="ARBA00022679"/>
    </source>
</evidence>
<reference evidence="4 5" key="1">
    <citation type="submission" date="2019-02" db="EMBL/GenBank/DDBJ databases">
        <title>Kribbella capetownensis sp. nov. and Kribbella speibonae sp. nov., isolated from soil.</title>
        <authorList>
            <person name="Curtis S.M."/>
            <person name="Norton I."/>
            <person name="Everest G.J."/>
            <person name="Meyers P.R."/>
        </authorList>
    </citation>
    <scope>NUCLEOTIDE SEQUENCE [LARGE SCALE GENOMIC DNA]</scope>
    <source>
        <strain evidence="4 5">DSM 27082</strain>
    </source>
</reference>
<feature type="domain" description="N-acetyltransferase" evidence="3">
    <location>
        <begin position="36"/>
        <end position="184"/>
    </location>
</feature>
<keyword evidence="2" id="KW-0012">Acyltransferase</keyword>
<dbReference type="Gene3D" id="3.40.630.30">
    <property type="match status" value="1"/>
</dbReference>
<dbReference type="Proteomes" id="UP000292695">
    <property type="component" value="Unassembled WGS sequence"/>
</dbReference>
<dbReference type="GO" id="GO:0016747">
    <property type="term" value="F:acyltransferase activity, transferring groups other than amino-acyl groups"/>
    <property type="evidence" value="ECO:0007669"/>
    <property type="project" value="InterPro"/>
</dbReference>
<dbReference type="OrthoDB" id="3381976at2"/>
<evidence type="ECO:0000259" key="3">
    <source>
        <dbReference type="PROSITE" id="PS51186"/>
    </source>
</evidence>
<accession>A0A4R0JAM2</accession>
<dbReference type="InterPro" id="IPR050832">
    <property type="entry name" value="Bact_Acetyltransf"/>
</dbReference>
<organism evidence="4 5">
    <name type="scientific">Kribbella sindirgiensis</name>
    <dbReference type="NCBI Taxonomy" id="1124744"/>
    <lineage>
        <taxon>Bacteria</taxon>
        <taxon>Bacillati</taxon>
        <taxon>Actinomycetota</taxon>
        <taxon>Actinomycetes</taxon>
        <taxon>Propionibacteriales</taxon>
        <taxon>Kribbellaceae</taxon>
        <taxon>Kribbella</taxon>
    </lineage>
</organism>
<protein>
    <submittedName>
        <fullName evidence="4">GNAT family N-acetyltransferase</fullName>
    </submittedName>
</protein>
<evidence type="ECO:0000313" key="5">
    <source>
        <dbReference type="Proteomes" id="UP000292695"/>
    </source>
</evidence>
<dbReference type="PROSITE" id="PS51186">
    <property type="entry name" value="GNAT"/>
    <property type="match status" value="1"/>
</dbReference>
<proteinExistence type="predicted"/>
<dbReference type="InterPro" id="IPR000182">
    <property type="entry name" value="GNAT_dom"/>
</dbReference>
<dbReference type="CDD" id="cd04301">
    <property type="entry name" value="NAT_SF"/>
    <property type="match status" value="1"/>
</dbReference>
<name>A0A4R0JAM2_9ACTN</name>
<dbReference type="EMBL" id="SJKA01000001">
    <property type="protein sequence ID" value="TCC43279.1"/>
    <property type="molecule type" value="Genomic_DNA"/>
</dbReference>
<gene>
    <name evidence="4" type="ORF">E0H50_02030</name>
</gene>
<dbReference type="Pfam" id="PF00583">
    <property type="entry name" value="Acetyltransf_1"/>
    <property type="match status" value="1"/>
</dbReference>